<dbReference type="PROSITE" id="PS50181">
    <property type="entry name" value="FBOX"/>
    <property type="match status" value="1"/>
</dbReference>
<feature type="compositionally biased region" description="Low complexity" evidence="1">
    <location>
        <begin position="626"/>
        <end position="639"/>
    </location>
</feature>
<accession>A0A8T0JYY5</accession>
<dbReference type="PANTHER" id="PTHR39741:SF2">
    <property type="entry name" value="F-BOX DOMAIN-CONTAINING PROTEIN"/>
    <property type="match status" value="1"/>
</dbReference>
<dbReference type="Pfam" id="PF14299">
    <property type="entry name" value="PP2"/>
    <property type="match status" value="1"/>
</dbReference>
<name>A0A8T0JYY5_PHAAN</name>
<evidence type="ECO:0000313" key="4">
    <source>
        <dbReference type="Proteomes" id="UP000743370"/>
    </source>
</evidence>
<feature type="region of interest" description="Disordered" evidence="1">
    <location>
        <begin position="1"/>
        <end position="23"/>
    </location>
</feature>
<gene>
    <name evidence="3" type="ORF">HKW66_Vig0119420</name>
</gene>
<organism evidence="3 4">
    <name type="scientific">Phaseolus angularis</name>
    <name type="common">Azuki bean</name>
    <name type="synonym">Vigna angularis</name>
    <dbReference type="NCBI Taxonomy" id="3914"/>
    <lineage>
        <taxon>Eukaryota</taxon>
        <taxon>Viridiplantae</taxon>
        <taxon>Streptophyta</taxon>
        <taxon>Embryophyta</taxon>
        <taxon>Tracheophyta</taxon>
        <taxon>Spermatophyta</taxon>
        <taxon>Magnoliopsida</taxon>
        <taxon>eudicotyledons</taxon>
        <taxon>Gunneridae</taxon>
        <taxon>Pentapetalae</taxon>
        <taxon>rosids</taxon>
        <taxon>fabids</taxon>
        <taxon>Fabales</taxon>
        <taxon>Fabaceae</taxon>
        <taxon>Papilionoideae</taxon>
        <taxon>50 kb inversion clade</taxon>
        <taxon>NPAAA clade</taxon>
        <taxon>indigoferoid/millettioid clade</taxon>
        <taxon>Phaseoleae</taxon>
        <taxon>Vigna</taxon>
    </lineage>
</organism>
<dbReference type="EMBL" id="JABFOF010000008">
    <property type="protein sequence ID" value="KAG2384850.1"/>
    <property type="molecule type" value="Genomic_DNA"/>
</dbReference>
<dbReference type="Gene3D" id="1.20.1280.50">
    <property type="match status" value="1"/>
</dbReference>
<sequence length="675" mass="76145">MGAGVSTSATENDEVGTFSLSSPQTTTLDDVPENCISSLMMSFDPQEICTLARVNKTFHRASSADFVWESKLPSNYKFLLNKVLDQHTNLSSITKKEIYAKLCTPNFFDHGTKEIWLDRCSAQVCLFISSKAFKITGIDDRRYWNYVPTEESRFKSVAYLQQMWWVEVIGELEFEFPKGNYSVFFKLQLGKPTKRLGRRVCNLDQVHGWDIKPVRFQLSTSDGQSSLSQSYLRGPGEWAHYHVGDFAVEKPNGPTNIKFSLAQIDCTHTKGGLCIDGVVICPKEFSERLKQFKGEKSVLSALRLWFLEMTEEKNKMDFIQLLGPDMSVKILTHLDAPCDLIRVSAVSSSWHRFVLEHGLCKQLCLAMFPEISGVTHMIELDNIIEPLGNTPGSCVNWEYLKRNHKVYAFLSSGLHPVRKSCISKAISASSTDNYPEESILHTLEPGDRTEYTASYWSSKGENDPSVPETLVYKLVSEMCLVTEIHVQPFQAFFQHGLPIYSAKAVRFRMGHPRYPIESESAVDNITANEVLGDNQFIWTYTSPEFPMCQENSLQKFNLPKPFLCIGGILLVELLGRVQKQEMDELFYICISHVQVMGRPLSPAFDVKVHHPSGKCTLKYHPPPTDPHMSSTSSPDSSSSSRLRIITSSLVQRGVRRWEQILLGALLGSGPVVVDD</sequence>
<dbReference type="InterPro" id="IPR025886">
    <property type="entry name" value="PP2-like"/>
</dbReference>
<dbReference type="SUPFAM" id="SSF81383">
    <property type="entry name" value="F-box domain"/>
    <property type="match status" value="2"/>
</dbReference>
<dbReference type="SMART" id="SM00256">
    <property type="entry name" value="FBOX"/>
    <property type="match status" value="2"/>
</dbReference>
<evidence type="ECO:0000313" key="3">
    <source>
        <dbReference type="EMBL" id="KAG2384850.1"/>
    </source>
</evidence>
<dbReference type="AlphaFoldDB" id="A0A8T0JYY5"/>
<dbReference type="InterPro" id="IPR001810">
    <property type="entry name" value="F-box_dom"/>
</dbReference>
<comment type="caution">
    <text evidence="3">The sequence shown here is derived from an EMBL/GenBank/DDBJ whole genome shotgun (WGS) entry which is preliminary data.</text>
</comment>
<feature type="domain" description="F-box" evidence="2">
    <location>
        <begin position="25"/>
        <end position="71"/>
    </location>
</feature>
<proteinExistence type="predicted"/>
<dbReference type="PANTHER" id="PTHR39741">
    <property type="entry name" value="F-BOX DOMAIN CONTAINING PROTEIN, EXPRESSED"/>
    <property type="match status" value="1"/>
</dbReference>
<evidence type="ECO:0000256" key="1">
    <source>
        <dbReference type="SAM" id="MobiDB-lite"/>
    </source>
</evidence>
<protein>
    <submittedName>
        <fullName evidence="3">F-box protein</fullName>
    </submittedName>
</protein>
<evidence type="ECO:0000259" key="2">
    <source>
        <dbReference type="PROSITE" id="PS50181"/>
    </source>
</evidence>
<dbReference type="InterPro" id="IPR055336">
    <property type="entry name" value="At4g00755-like"/>
</dbReference>
<feature type="compositionally biased region" description="Polar residues" evidence="1">
    <location>
        <begin position="1"/>
        <end position="10"/>
    </location>
</feature>
<dbReference type="CDD" id="cd22162">
    <property type="entry name" value="F-box_AtSKIP3-like"/>
    <property type="match status" value="1"/>
</dbReference>
<dbReference type="Pfam" id="PF12937">
    <property type="entry name" value="F-box-like"/>
    <property type="match status" value="1"/>
</dbReference>
<reference evidence="3 4" key="1">
    <citation type="submission" date="2020-05" db="EMBL/GenBank/DDBJ databases">
        <title>Vigna angularis (adzuki bean) Var. LongXiaoDou No. 4 denovo assembly.</title>
        <authorList>
            <person name="Xiang H."/>
        </authorList>
    </citation>
    <scope>NUCLEOTIDE SEQUENCE [LARGE SCALE GENOMIC DNA]</scope>
    <source>
        <tissue evidence="3">Leaf</tissue>
    </source>
</reference>
<feature type="region of interest" description="Disordered" evidence="1">
    <location>
        <begin position="619"/>
        <end position="639"/>
    </location>
</feature>
<dbReference type="Proteomes" id="UP000743370">
    <property type="component" value="Unassembled WGS sequence"/>
</dbReference>
<dbReference type="InterPro" id="IPR036047">
    <property type="entry name" value="F-box-like_dom_sf"/>
</dbReference>